<evidence type="ECO:0000313" key="2">
    <source>
        <dbReference type="EMBL" id="CAE0457522.1"/>
    </source>
</evidence>
<sequence length="193" mass="21685">MVQASATKDVPLGYVCGYPLGRSGGELYGGSMFIKSAANDQPQGKAIHKINTRWSQSSDQYSKAFKNWEGRETIGIPVCKKKYSPFKFSMGPDGLQVTRMYGCQNHSHLRESLICKHGPRKGWEPFGQWSLQKAERLARKAIQADDSASSSSSSEEEKPTLKQICNNGRCTWKMKHKYDDVFEEIQERNNGIG</sequence>
<name>A0A7S3V538_9STRA</name>
<gene>
    <name evidence="2" type="ORF">CDEB00056_LOCUS2363</name>
</gene>
<dbReference type="EMBL" id="HBIO01003454">
    <property type="protein sequence ID" value="CAE0457522.1"/>
    <property type="molecule type" value="Transcribed_RNA"/>
</dbReference>
<feature type="region of interest" description="Disordered" evidence="1">
    <location>
        <begin position="141"/>
        <end position="161"/>
    </location>
</feature>
<evidence type="ECO:0000256" key="1">
    <source>
        <dbReference type="SAM" id="MobiDB-lite"/>
    </source>
</evidence>
<dbReference type="AlphaFoldDB" id="A0A7S3V538"/>
<organism evidence="2">
    <name type="scientific">Chaetoceros debilis</name>
    <dbReference type="NCBI Taxonomy" id="122233"/>
    <lineage>
        <taxon>Eukaryota</taxon>
        <taxon>Sar</taxon>
        <taxon>Stramenopiles</taxon>
        <taxon>Ochrophyta</taxon>
        <taxon>Bacillariophyta</taxon>
        <taxon>Coscinodiscophyceae</taxon>
        <taxon>Chaetocerotophycidae</taxon>
        <taxon>Chaetocerotales</taxon>
        <taxon>Chaetocerotaceae</taxon>
        <taxon>Chaetoceros</taxon>
    </lineage>
</organism>
<accession>A0A7S3V538</accession>
<proteinExistence type="predicted"/>
<reference evidence="2" key="1">
    <citation type="submission" date="2021-01" db="EMBL/GenBank/DDBJ databases">
        <authorList>
            <person name="Corre E."/>
            <person name="Pelletier E."/>
            <person name="Niang G."/>
            <person name="Scheremetjew M."/>
            <person name="Finn R."/>
            <person name="Kale V."/>
            <person name="Holt S."/>
            <person name="Cochrane G."/>
            <person name="Meng A."/>
            <person name="Brown T."/>
            <person name="Cohen L."/>
        </authorList>
    </citation>
    <scope>NUCLEOTIDE SEQUENCE</scope>
    <source>
        <strain evidence="2">MM31A-1</strain>
    </source>
</reference>
<feature type="compositionally biased region" description="Low complexity" evidence="1">
    <location>
        <begin position="144"/>
        <end position="153"/>
    </location>
</feature>
<protein>
    <submittedName>
        <fullName evidence="2">Uncharacterized protein</fullName>
    </submittedName>
</protein>